<dbReference type="Proteomes" id="UP000292927">
    <property type="component" value="Unassembled WGS sequence"/>
</dbReference>
<keyword evidence="2" id="KW-1185">Reference proteome</keyword>
<comment type="caution">
    <text evidence="1">The sequence shown here is derived from an EMBL/GenBank/DDBJ whole genome shotgun (WGS) entry which is preliminary data.</text>
</comment>
<accession>A0A4V2F8B3</accession>
<dbReference type="InterPro" id="IPR026989">
    <property type="entry name" value="TnpV"/>
</dbReference>
<dbReference type="EMBL" id="SGXF01000001">
    <property type="protein sequence ID" value="RZT02817.1"/>
    <property type="molecule type" value="Genomic_DNA"/>
</dbReference>
<dbReference type="Pfam" id="PF14198">
    <property type="entry name" value="TnpV"/>
    <property type="match status" value="1"/>
</dbReference>
<evidence type="ECO:0000313" key="1">
    <source>
        <dbReference type="EMBL" id="RZT02817.1"/>
    </source>
</evidence>
<proteinExistence type="predicted"/>
<dbReference type="RefSeq" id="WP_130433522.1">
    <property type="nucleotide sequence ID" value="NZ_SGXF01000001.1"/>
</dbReference>
<reference evidence="1 2" key="1">
    <citation type="submission" date="2019-02" db="EMBL/GenBank/DDBJ databases">
        <title>Genomic Encyclopedia of Type Strains, Phase IV (KMG-IV): sequencing the most valuable type-strain genomes for metagenomic binning, comparative biology and taxonomic classification.</title>
        <authorList>
            <person name="Goeker M."/>
        </authorList>
    </citation>
    <scope>NUCLEOTIDE SEQUENCE [LARGE SCALE GENOMIC DNA]</scope>
    <source>
        <strain evidence="1 2">DSM 29486</strain>
    </source>
</reference>
<organism evidence="1 2">
    <name type="scientific">Cuneatibacter caecimuris</name>
    <dbReference type="NCBI Taxonomy" id="1796618"/>
    <lineage>
        <taxon>Bacteria</taxon>
        <taxon>Bacillati</taxon>
        <taxon>Bacillota</taxon>
        <taxon>Clostridia</taxon>
        <taxon>Lachnospirales</taxon>
        <taxon>Lachnospiraceae</taxon>
        <taxon>Cuneatibacter</taxon>
    </lineage>
</organism>
<dbReference type="AlphaFoldDB" id="A0A4V2F8B3"/>
<gene>
    <name evidence="1" type="ORF">EV209_0944</name>
</gene>
<sequence>MKKHIYDKKNGLSYTLTGDYYLPDLLPPQEETPDYGKYGSLRLRYLKEYKRGMYISLLTQGKLVKHLNTVDKEASERMEYLIQLMKRQHGITEQLKAEDQMKWVGLMNNIKSAAEEIILKELVYI</sequence>
<protein>
    <submittedName>
        <fullName evidence="1">Transposon-encoded protein TnpV</fullName>
    </submittedName>
</protein>
<evidence type="ECO:0000313" key="2">
    <source>
        <dbReference type="Proteomes" id="UP000292927"/>
    </source>
</evidence>
<name>A0A4V2F8B3_9FIRM</name>
<dbReference type="OrthoDB" id="9791178at2"/>